<dbReference type="HAMAP" id="MF_00758">
    <property type="entry name" value="UPF0301"/>
    <property type="match status" value="1"/>
</dbReference>
<accession>A0A5M6ZKK3</accession>
<dbReference type="EMBL" id="VWOJ01000001">
    <property type="protein sequence ID" value="KAA5805353.1"/>
    <property type="molecule type" value="Genomic_DNA"/>
</dbReference>
<comment type="similarity">
    <text evidence="1 2">Belongs to the UPF0301 (AlgH) family.</text>
</comment>
<gene>
    <name evidence="3" type="ORF">F1654_05075</name>
</gene>
<dbReference type="SUPFAM" id="SSF143456">
    <property type="entry name" value="VC0467-like"/>
    <property type="match status" value="1"/>
</dbReference>
<dbReference type="RefSeq" id="WP_150022385.1">
    <property type="nucleotide sequence ID" value="NZ_VWOJ01000001.1"/>
</dbReference>
<evidence type="ECO:0000256" key="2">
    <source>
        <dbReference type="HAMAP-Rule" id="MF_00758"/>
    </source>
</evidence>
<dbReference type="GO" id="GO:0005829">
    <property type="term" value="C:cytosol"/>
    <property type="evidence" value="ECO:0007669"/>
    <property type="project" value="TreeGrafter"/>
</dbReference>
<name>A0A5M6ZKK3_9PROT</name>
<reference evidence="3 4" key="1">
    <citation type="submission" date="2019-09" db="EMBL/GenBank/DDBJ databases">
        <authorList>
            <person name="Kevbrin V."/>
            <person name="Grouzdev D.S."/>
        </authorList>
    </citation>
    <scope>NUCLEOTIDE SEQUENCE [LARGE SCALE GENOMIC DNA]</scope>
    <source>
        <strain evidence="3 4">G-192</strain>
    </source>
</reference>
<evidence type="ECO:0000256" key="1">
    <source>
        <dbReference type="ARBA" id="ARBA00009600"/>
    </source>
</evidence>
<protein>
    <recommendedName>
        <fullName evidence="2">UPF0301 protein F1654_05075</fullName>
    </recommendedName>
</protein>
<proteinExistence type="inferred from homology"/>
<evidence type="ECO:0000313" key="4">
    <source>
        <dbReference type="Proteomes" id="UP000325122"/>
    </source>
</evidence>
<dbReference type="AlphaFoldDB" id="A0A5M6ZKK3"/>
<sequence>MSDVTPHTAAGYLGGRLLIASPLIGDPRFDRSVVFMCAHGEESAMGLIINRPMTGLGLRDLLEQLDVADAANAPDNPVHDGGPVDRDRGFVLHTLDVTCGPATLPVGPGMGLTATREILDALASGAPPQRALMLLGYAGWDAGQLEDEIAANAWLVCEADEHLVFDLDDDLKWAHALRTLGVTPEYLTGASGHA</sequence>
<dbReference type="Pfam" id="PF02622">
    <property type="entry name" value="DUF179"/>
    <property type="match status" value="1"/>
</dbReference>
<dbReference type="Proteomes" id="UP000325122">
    <property type="component" value="Unassembled WGS sequence"/>
</dbReference>
<evidence type="ECO:0000313" key="3">
    <source>
        <dbReference type="EMBL" id="KAA5805353.1"/>
    </source>
</evidence>
<dbReference type="PANTHER" id="PTHR30327:SF1">
    <property type="entry name" value="UPF0301 PROTEIN YQGE"/>
    <property type="match status" value="1"/>
</dbReference>
<dbReference type="Gene3D" id="3.40.1740.10">
    <property type="entry name" value="VC0467-like"/>
    <property type="match status" value="1"/>
</dbReference>
<organism evidence="3 4">
    <name type="scientific">Alkalicaulis satelles</name>
    <dbReference type="NCBI Taxonomy" id="2609175"/>
    <lineage>
        <taxon>Bacteria</taxon>
        <taxon>Pseudomonadati</taxon>
        <taxon>Pseudomonadota</taxon>
        <taxon>Alphaproteobacteria</taxon>
        <taxon>Maricaulales</taxon>
        <taxon>Maricaulaceae</taxon>
        <taxon>Alkalicaulis</taxon>
    </lineage>
</organism>
<dbReference type="PANTHER" id="PTHR30327">
    <property type="entry name" value="UNCHARACTERIZED PROTEIN YQGE"/>
    <property type="match status" value="1"/>
</dbReference>
<comment type="caution">
    <text evidence="3">The sequence shown here is derived from an EMBL/GenBank/DDBJ whole genome shotgun (WGS) entry which is preliminary data.</text>
</comment>
<dbReference type="InterPro" id="IPR003774">
    <property type="entry name" value="AlgH-like"/>
</dbReference>
<keyword evidence="4" id="KW-1185">Reference proteome</keyword>